<reference evidence="1" key="1">
    <citation type="submission" date="2014-09" db="EMBL/GenBank/DDBJ databases">
        <authorList>
            <person name="Magalhaes I.L.F."/>
            <person name="Oliveira U."/>
            <person name="Santos F.R."/>
            <person name="Vidigal T.H.D.A."/>
            <person name="Brescovit A.D."/>
            <person name="Santos A.J."/>
        </authorList>
    </citation>
    <scope>NUCLEOTIDE SEQUENCE</scope>
    <source>
        <tissue evidence="1">Shoot tissue taken approximately 20 cm above the soil surface</tissue>
    </source>
</reference>
<evidence type="ECO:0000313" key="1">
    <source>
        <dbReference type="EMBL" id="JAD50477.1"/>
    </source>
</evidence>
<organism evidence="1">
    <name type="scientific">Arundo donax</name>
    <name type="common">Giant reed</name>
    <name type="synonym">Donax arundinaceus</name>
    <dbReference type="NCBI Taxonomy" id="35708"/>
    <lineage>
        <taxon>Eukaryota</taxon>
        <taxon>Viridiplantae</taxon>
        <taxon>Streptophyta</taxon>
        <taxon>Embryophyta</taxon>
        <taxon>Tracheophyta</taxon>
        <taxon>Spermatophyta</taxon>
        <taxon>Magnoliopsida</taxon>
        <taxon>Liliopsida</taxon>
        <taxon>Poales</taxon>
        <taxon>Poaceae</taxon>
        <taxon>PACMAD clade</taxon>
        <taxon>Arundinoideae</taxon>
        <taxon>Arundineae</taxon>
        <taxon>Arundo</taxon>
    </lineage>
</organism>
<proteinExistence type="predicted"/>
<accession>A0A0A9ATQ7</accession>
<sequence>MIGSIKYDCFFFKYLPLPFRSPFVLVVDPF</sequence>
<name>A0A0A9ATQ7_ARUDO</name>
<protein>
    <submittedName>
        <fullName evidence="1">Uncharacterized protein</fullName>
    </submittedName>
</protein>
<dbReference type="EMBL" id="GBRH01247418">
    <property type="protein sequence ID" value="JAD50477.1"/>
    <property type="molecule type" value="Transcribed_RNA"/>
</dbReference>
<dbReference type="AlphaFoldDB" id="A0A0A9ATQ7"/>
<reference evidence="1" key="2">
    <citation type="journal article" date="2015" name="Data Brief">
        <title>Shoot transcriptome of the giant reed, Arundo donax.</title>
        <authorList>
            <person name="Barrero R.A."/>
            <person name="Guerrero F.D."/>
            <person name="Moolhuijzen P."/>
            <person name="Goolsby J.A."/>
            <person name="Tidwell J."/>
            <person name="Bellgard S.E."/>
            <person name="Bellgard M.I."/>
        </authorList>
    </citation>
    <scope>NUCLEOTIDE SEQUENCE</scope>
    <source>
        <tissue evidence="1">Shoot tissue taken approximately 20 cm above the soil surface</tissue>
    </source>
</reference>